<feature type="domain" description="EngA-type G" evidence="3">
    <location>
        <begin position="401"/>
        <end position="578"/>
    </location>
</feature>
<dbReference type="PROSITE" id="PS51712">
    <property type="entry name" value="G_ENGA"/>
    <property type="match status" value="1"/>
</dbReference>
<dbReference type="Proteomes" id="UP000039865">
    <property type="component" value="Unassembled WGS sequence"/>
</dbReference>
<evidence type="ECO:0000313" key="5">
    <source>
        <dbReference type="Proteomes" id="UP000039865"/>
    </source>
</evidence>
<keyword evidence="1" id="KW-0547">Nucleotide-binding</keyword>
<dbReference type="Gene3D" id="3.30.300.20">
    <property type="match status" value="1"/>
</dbReference>
<evidence type="ECO:0000313" key="4">
    <source>
        <dbReference type="EMBL" id="CDW78269.1"/>
    </source>
</evidence>
<evidence type="ECO:0000259" key="3">
    <source>
        <dbReference type="PROSITE" id="PS51712"/>
    </source>
</evidence>
<dbReference type="InterPro" id="IPR032859">
    <property type="entry name" value="KH_dom-like"/>
</dbReference>
<sequence>MMYSRYQQQEDQIQENQLFSIDLWVKELHQQIKLLAQQETEEKDQVIDQFQFFLAQLFDIPIRLVDTAGYESTTMQDEKLLKKRSLNKQMLQDMLKQTRNALIYSDLALFMLDTREGITYNDVSLYKWLTYHSLKLPREKQALEIKQMTEQERYDQMMRQEEALNKRGNDQFIASPDDPNFSKVEFDKQQYKKIKQMEEFRKQFKDVDDHFLTTDMKVPEIIYLSNKSENGYEGDILSDFYQMFPGIGEINRFGEDIEPIFISAEHGDGLPDLYAQIKKRIPQTHVFQFKEKQQKRIERYGEYKQLLMDEFIDVKQKELEKKPEDEDFNDDKESLIATDLNAFMNHWNKEFDRLNPHPEDNSDFDSDNDINPLDTLTPAGKYTSSRSFQISSDNLMKKKPIQLSIVGRPNVGKSTLVNSLLKENRVIANDLAGTTRDSVMIQWIYGGRRINLVDTAGVKPGSGVKSQLEEMINDQVQQTIDFSHVVIVLIDSMEGFTTGDMMVLKKVLEEGRAVVIAANKWDLVEDKYKKKAVKWMDKQLEKNIGQAKGIPIAYVSAKNGFRVEKILDEVMRVYEKWNTRVSTGLLNKWVHAFQRVQKMPSEEGKSLKPRFLMQIKTRPPTFFVYTNNRNLMTENFERFLRSSIANEFGFQGCPVRLLIRDNKLQYAKKSLSQINTNTRAVLNRIKTHKSKMENVTYRRRLSGNKFLYKD</sequence>
<dbReference type="CDD" id="cd01895">
    <property type="entry name" value="EngA2"/>
    <property type="match status" value="1"/>
</dbReference>
<protein>
    <submittedName>
        <fullName evidence="4">Gtp-binding protein der</fullName>
    </submittedName>
</protein>
<dbReference type="OMA" id="KCESYKD"/>
<organism evidence="4 5">
    <name type="scientific">Stylonychia lemnae</name>
    <name type="common">Ciliate</name>
    <dbReference type="NCBI Taxonomy" id="5949"/>
    <lineage>
        <taxon>Eukaryota</taxon>
        <taxon>Sar</taxon>
        <taxon>Alveolata</taxon>
        <taxon>Ciliophora</taxon>
        <taxon>Intramacronucleata</taxon>
        <taxon>Spirotrichea</taxon>
        <taxon>Stichotrichia</taxon>
        <taxon>Sporadotrichida</taxon>
        <taxon>Oxytrichidae</taxon>
        <taxon>Stylonychinae</taxon>
        <taxon>Stylonychia</taxon>
    </lineage>
</organism>
<dbReference type="Pfam" id="PF01926">
    <property type="entry name" value="MMR_HSR1"/>
    <property type="match status" value="1"/>
</dbReference>
<dbReference type="AlphaFoldDB" id="A0A078A7P8"/>
<accession>A0A078A7P8</accession>
<evidence type="ECO:0000256" key="1">
    <source>
        <dbReference type="ARBA" id="ARBA00022741"/>
    </source>
</evidence>
<dbReference type="Gene3D" id="3.40.50.300">
    <property type="entry name" value="P-loop containing nucleotide triphosphate hydrolases"/>
    <property type="match status" value="2"/>
</dbReference>
<keyword evidence="5" id="KW-1185">Reference proteome</keyword>
<dbReference type="InParanoid" id="A0A078A7P8"/>
<dbReference type="NCBIfam" id="TIGR00231">
    <property type="entry name" value="small_GTP"/>
    <property type="match status" value="1"/>
</dbReference>
<reference evidence="4 5" key="1">
    <citation type="submission" date="2014-06" db="EMBL/GenBank/DDBJ databases">
        <authorList>
            <person name="Swart Estienne"/>
        </authorList>
    </citation>
    <scope>NUCLEOTIDE SEQUENCE [LARGE SCALE GENOMIC DNA]</scope>
    <source>
        <strain evidence="4 5">130c</strain>
    </source>
</reference>
<keyword evidence="2" id="KW-0342">GTP-binding</keyword>
<dbReference type="PANTHER" id="PTHR43834:SF6">
    <property type="entry name" value="GTPASE DER"/>
    <property type="match status" value="1"/>
</dbReference>
<dbReference type="InterPro" id="IPR006073">
    <property type="entry name" value="GTP-bd"/>
</dbReference>
<proteinExistence type="predicted"/>
<dbReference type="InterPro" id="IPR015946">
    <property type="entry name" value="KH_dom-like_a/b"/>
</dbReference>
<gene>
    <name evidence="4" type="primary">Contig15621.g16646</name>
    <name evidence="4" type="ORF">STYLEM_7244</name>
</gene>
<name>A0A078A7P8_STYLE</name>
<dbReference type="OrthoDB" id="8954335at2759"/>
<dbReference type="SUPFAM" id="SSF52540">
    <property type="entry name" value="P-loop containing nucleoside triphosphate hydrolases"/>
    <property type="match status" value="2"/>
</dbReference>
<dbReference type="PANTHER" id="PTHR43834">
    <property type="entry name" value="GTPASE DER"/>
    <property type="match status" value="1"/>
</dbReference>
<dbReference type="Pfam" id="PF14714">
    <property type="entry name" value="KH_dom-like"/>
    <property type="match status" value="1"/>
</dbReference>
<dbReference type="InterPro" id="IPR005225">
    <property type="entry name" value="Small_GTP-bd"/>
</dbReference>
<dbReference type="GO" id="GO:0005525">
    <property type="term" value="F:GTP binding"/>
    <property type="evidence" value="ECO:0007669"/>
    <property type="project" value="UniProtKB-KW"/>
</dbReference>
<dbReference type="InterPro" id="IPR031166">
    <property type="entry name" value="G_ENGA"/>
</dbReference>
<evidence type="ECO:0000256" key="2">
    <source>
        <dbReference type="ARBA" id="ARBA00023134"/>
    </source>
</evidence>
<dbReference type="PRINTS" id="PR00326">
    <property type="entry name" value="GTP1OBG"/>
</dbReference>
<dbReference type="InterPro" id="IPR027417">
    <property type="entry name" value="P-loop_NTPase"/>
</dbReference>
<dbReference type="EMBL" id="CCKQ01006936">
    <property type="protein sequence ID" value="CDW78269.1"/>
    <property type="molecule type" value="Genomic_DNA"/>
</dbReference>